<evidence type="ECO:0000313" key="1">
    <source>
        <dbReference type="EMBL" id="ACB51871.1"/>
    </source>
</evidence>
<dbReference type="AlphaFoldDB" id="B1WS85"/>
<name>B1WS85_CROS5</name>
<dbReference type="Gene3D" id="3.40.50.300">
    <property type="entry name" value="P-loop containing nucleotide triphosphate hydrolases"/>
    <property type="match status" value="1"/>
</dbReference>
<dbReference type="HOGENOM" id="CLU_021307_2_0_3"/>
<sequence>MRSKICMLMTGNNPKKQRRRRGVILTEKGLEKLHNARIEAEYVENKGNRYTLEALSEKTGLAMDTLMKVFACELRVDKQTLKCCFRAFQLNLCDEDFYYPPISSKEDTSYSVSCDPELPEGQVPLNSPFYLERSPIESDCYNAILQPGALIRLKASRRMGKSSLLTRIIDYANNHNCAGVSLSFQLADTGLFQDLDKFLQWFCANISLNLKLEKKVTDYWDDLFGSKISCKIYFEEYILSNLKNPLVLGLDDVDRLFEYPDLADDFFGLLRAWHEEGKNRDIWKKLRLIVVHSSEVYIPLKVTHSPFNVGIPIELPRFTPKQVQDLGKIHELNLSLEEVENLMNLVGGNPYLLRLALYNICLKRITLEEILTSDPHGASHIYRDHLQRQLWSLKQLNSDLLEALKKVVFSSDPIELDVVQSIKLQSLGLVDFKSHKVVMSCRLYQQYFQQHFWEVR</sequence>
<dbReference type="SUPFAM" id="SSF52540">
    <property type="entry name" value="P-loop containing nucleoside triphosphate hydrolases"/>
    <property type="match status" value="1"/>
</dbReference>
<evidence type="ECO:0000313" key="2">
    <source>
        <dbReference type="Proteomes" id="UP000001203"/>
    </source>
</evidence>
<dbReference type="InterPro" id="IPR027417">
    <property type="entry name" value="P-loop_NTPase"/>
</dbReference>
<organism evidence="1 2">
    <name type="scientific">Crocosphaera subtropica (strain ATCC 51142 / BH68)</name>
    <name type="common">Cyanothece sp. (strain ATCC 51142)</name>
    <dbReference type="NCBI Taxonomy" id="43989"/>
    <lineage>
        <taxon>Bacteria</taxon>
        <taxon>Bacillati</taxon>
        <taxon>Cyanobacteriota</taxon>
        <taxon>Cyanophyceae</taxon>
        <taxon>Oscillatoriophycideae</taxon>
        <taxon>Chroococcales</taxon>
        <taxon>Aphanothecaceae</taxon>
        <taxon>Crocosphaera</taxon>
        <taxon>Crocosphaera subtropica</taxon>
    </lineage>
</organism>
<evidence type="ECO:0008006" key="3">
    <source>
        <dbReference type="Google" id="ProtNLM"/>
    </source>
</evidence>
<dbReference type="EMBL" id="CP000806">
    <property type="protein sequence ID" value="ACB51871.1"/>
    <property type="molecule type" value="Genomic_DNA"/>
</dbReference>
<proteinExistence type="predicted"/>
<dbReference type="eggNOG" id="COG1672">
    <property type="taxonomic scope" value="Bacteria"/>
</dbReference>
<accession>B1WS85</accession>
<gene>
    <name evidence="1" type="ordered locus">cce_2523</name>
</gene>
<dbReference type="Pfam" id="PF14516">
    <property type="entry name" value="AAA_35"/>
    <property type="match status" value="1"/>
</dbReference>
<keyword evidence="2" id="KW-1185">Reference proteome</keyword>
<dbReference type="KEGG" id="cyt:cce_2523"/>
<dbReference type="STRING" id="43989.cce_2523"/>
<dbReference type="Proteomes" id="UP000001203">
    <property type="component" value="Chromosome circular"/>
</dbReference>
<protein>
    <recommendedName>
        <fullName evidence="3">Serine/threonine protein kinase</fullName>
    </recommendedName>
</protein>
<reference evidence="1 2" key="1">
    <citation type="journal article" date="2008" name="Proc. Natl. Acad. Sci. U.S.A.">
        <title>The genome of Cyanothece 51142, a unicellular diazotrophic cyanobacterium important in the marine nitrogen cycle.</title>
        <authorList>
            <person name="Welsh E.A."/>
            <person name="Liberton M."/>
            <person name="Stoeckel J."/>
            <person name="Loh T."/>
            <person name="Elvitigala T."/>
            <person name="Wang C."/>
            <person name="Wollam A."/>
            <person name="Fulton R.S."/>
            <person name="Clifton S.W."/>
            <person name="Jacobs J.M."/>
            <person name="Aurora R."/>
            <person name="Ghosh B.K."/>
            <person name="Sherman L.A."/>
            <person name="Smith R.D."/>
            <person name="Wilson R.K."/>
            <person name="Pakrasi H.B."/>
        </authorList>
    </citation>
    <scope>NUCLEOTIDE SEQUENCE [LARGE SCALE GENOMIC DNA]</scope>
    <source>
        <strain evidence="2">ATCC 51142 / BH68</strain>
    </source>
</reference>